<name>A0ABW0FPG7_9CAUL</name>
<sequence>MTVVMWKQRTSRLSTIIDTPGGLSVGVAMAQAKANLANLEAESQSIVAERIARLAALKAPGPGMDPILQLNEAYELSSAVIDAAGPFDRDDLCKAAAGLCDLIDAAEPGKPFDWRIVTVHAQALQLILSLPDSADEARTEILANLHHMVKHKIPTIDQPPAD</sequence>
<accession>A0ABW0FPG7</accession>
<reference evidence="2" key="1">
    <citation type="journal article" date="2019" name="Int. J. Syst. Evol. Microbiol.">
        <title>The Global Catalogue of Microorganisms (GCM) 10K type strain sequencing project: providing services to taxonomists for standard genome sequencing and annotation.</title>
        <authorList>
            <consortium name="The Broad Institute Genomics Platform"/>
            <consortium name="The Broad Institute Genome Sequencing Center for Infectious Disease"/>
            <person name="Wu L."/>
            <person name="Ma J."/>
        </authorList>
    </citation>
    <scope>NUCLEOTIDE SEQUENCE [LARGE SCALE GENOMIC DNA]</scope>
    <source>
        <strain evidence="2">JCM 12125</strain>
    </source>
</reference>
<dbReference type="EMBL" id="JBHSLF010000009">
    <property type="protein sequence ID" value="MFC5343096.1"/>
    <property type="molecule type" value="Genomic_DNA"/>
</dbReference>
<gene>
    <name evidence="1" type="ORF">ACFPIE_04170</name>
</gene>
<dbReference type="RefSeq" id="WP_374039092.1">
    <property type="nucleotide sequence ID" value="NZ_CP169082.1"/>
</dbReference>
<protein>
    <submittedName>
        <fullName evidence="1">Chemotaxis protein CheE</fullName>
    </submittedName>
</protein>
<organism evidence="1 2">
    <name type="scientific">Brevundimonas staleyi</name>
    <dbReference type="NCBI Taxonomy" id="74326"/>
    <lineage>
        <taxon>Bacteria</taxon>
        <taxon>Pseudomonadati</taxon>
        <taxon>Pseudomonadota</taxon>
        <taxon>Alphaproteobacteria</taxon>
        <taxon>Caulobacterales</taxon>
        <taxon>Caulobacteraceae</taxon>
        <taxon>Brevundimonas</taxon>
    </lineage>
</organism>
<evidence type="ECO:0000313" key="1">
    <source>
        <dbReference type="EMBL" id="MFC5343096.1"/>
    </source>
</evidence>
<proteinExistence type="predicted"/>
<dbReference type="Proteomes" id="UP001596152">
    <property type="component" value="Unassembled WGS sequence"/>
</dbReference>
<evidence type="ECO:0000313" key="2">
    <source>
        <dbReference type="Proteomes" id="UP001596152"/>
    </source>
</evidence>
<comment type="caution">
    <text evidence="1">The sequence shown here is derived from an EMBL/GenBank/DDBJ whole genome shotgun (WGS) entry which is preliminary data.</text>
</comment>
<keyword evidence="2" id="KW-1185">Reference proteome</keyword>